<keyword evidence="6" id="KW-1185">Reference proteome</keyword>
<dbReference type="InterPro" id="IPR011991">
    <property type="entry name" value="ArsR-like_HTH"/>
</dbReference>
<keyword evidence="1" id="KW-0805">Transcription regulation</keyword>
<dbReference type="Pfam" id="PF12840">
    <property type="entry name" value="HTH_20"/>
    <property type="match status" value="1"/>
</dbReference>
<dbReference type="PANTHER" id="PTHR33154:SF33">
    <property type="entry name" value="TRANSCRIPTIONAL REPRESSOR SDPR"/>
    <property type="match status" value="1"/>
</dbReference>
<dbReference type="SMART" id="SM00418">
    <property type="entry name" value="HTH_ARSR"/>
    <property type="match status" value="1"/>
</dbReference>
<gene>
    <name evidence="5" type="ORF">JQ615_29605</name>
</gene>
<dbReference type="CDD" id="cd00090">
    <property type="entry name" value="HTH_ARSR"/>
    <property type="match status" value="1"/>
</dbReference>
<evidence type="ECO:0000256" key="2">
    <source>
        <dbReference type="ARBA" id="ARBA00023125"/>
    </source>
</evidence>
<dbReference type="InterPro" id="IPR051081">
    <property type="entry name" value="HTH_MetalResp_TranReg"/>
</dbReference>
<evidence type="ECO:0000256" key="1">
    <source>
        <dbReference type="ARBA" id="ARBA00023015"/>
    </source>
</evidence>
<dbReference type="EMBL" id="JAFCJH010000040">
    <property type="protein sequence ID" value="MBR0799535.1"/>
    <property type="molecule type" value="Genomic_DNA"/>
</dbReference>
<name>A0ABS5FRT4_9BRAD</name>
<protein>
    <submittedName>
        <fullName evidence="5">Helix-turn-helix transcriptional regulator</fullName>
    </submittedName>
</protein>
<dbReference type="PRINTS" id="PR00778">
    <property type="entry name" value="HTHARSR"/>
</dbReference>
<dbReference type="InterPro" id="IPR036388">
    <property type="entry name" value="WH-like_DNA-bd_sf"/>
</dbReference>
<proteinExistence type="predicted"/>
<dbReference type="PANTHER" id="PTHR33154">
    <property type="entry name" value="TRANSCRIPTIONAL REGULATOR, ARSR FAMILY"/>
    <property type="match status" value="1"/>
</dbReference>
<dbReference type="InterPro" id="IPR036390">
    <property type="entry name" value="WH_DNA-bd_sf"/>
</dbReference>
<sequence>MTAAMQLTSVLKTLADPTRRAVFERIAREGEVAATGLVHGSKVSQPAVSQHLRALRDAGLVIERREGRHIHYRVAPKGLGPLVDWLGHYQTFWAERFENLERLLKETES</sequence>
<dbReference type="RefSeq" id="WP_212397672.1">
    <property type="nucleotide sequence ID" value="NZ_JAFCJH010000040.1"/>
</dbReference>
<evidence type="ECO:0000256" key="3">
    <source>
        <dbReference type="ARBA" id="ARBA00023163"/>
    </source>
</evidence>
<organism evidence="5 6">
    <name type="scientific">Bradyrhizobium jicamae</name>
    <dbReference type="NCBI Taxonomy" id="280332"/>
    <lineage>
        <taxon>Bacteria</taxon>
        <taxon>Pseudomonadati</taxon>
        <taxon>Pseudomonadota</taxon>
        <taxon>Alphaproteobacteria</taxon>
        <taxon>Hyphomicrobiales</taxon>
        <taxon>Nitrobacteraceae</taxon>
        <taxon>Bradyrhizobium</taxon>
    </lineage>
</organism>
<feature type="domain" description="HTH arsR-type" evidence="4">
    <location>
        <begin position="1"/>
        <end position="104"/>
    </location>
</feature>
<accession>A0ABS5FRT4</accession>
<dbReference type="Gene3D" id="1.10.10.10">
    <property type="entry name" value="Winged helix-like DNA-binding domain superfamily/Winged helix DNA-binding domain"/>
    <property type="match status" value="1"/>
</dbReference>
<dbReference type="NCBIfam" id="NF033788">
    <property type="entry name" value="HTH_metalloreg"/>
    <property type="match status" value="1"/>
</dbReference>
<evidence type="ECO:0000259" key="4">
    <source>
        <dbReference type="PROSITE" id="PS50987"/>
    </source>
</evidence>
<keyword evidence="2" id="KW-0238">DNA-binding</keyword>
<evidence type="ECO:0000313" key="6">
    <source>
        <dbReference type="Proteomes" id="UP001315278"/>
    </source>
</evidence>
<evidence type="ECO:0000313" key="5">
    <source>
        <dbReference type="EMBL" id="MBR0799535.1"/>
    </source>
</evidence>
<keyword evidence="3" id="KW-0804">Transcription</keyword>
<dbReference type="SUPFAM" id="SSF46785">
    <property type="entry name" value="Winged helix' DNA-binding domain"/>
    <property type="match status" value="1"/>
</dbReference>
<dbReference type="InterPro" id="IPR001845">
    <property type="entry name" value="HTH_ArsR_DNA-bd_dom"/>
</dbReference>
<dbReference type="PROSITE" id="PS50987">
    <property type="entry name" value="HTH_ARSR_2"/>
    <property type="match status" value="1"/>
</dbReference>
<dbReference type="Proteomes" id="UP001315278">
    <property type="component" value="Unassembled WGS sequence"/>
</dbReference>
<comment type="caution">
    <text evidence="5">The sequence shown here is derived from an EMBL/GenBank/DDBJ whole genome shotgun (WGS) entry which is preliminary data.</text>
</comment>
<reference evidence="6" key="1">
    <citation type="journal article" date="2021" name="ISME J.">
        <title>Evolutionary origin and ecological implication of a unique nif island in free-living Bradyrhizobium lineages.</title>
        <authorList>
            <person name="Tao J."/>
        </authorList>
    </citation>
    <scope>NUCLEOTIDE SEQUENCE [LARGE SCALE GENOMIC DNA]</scope>
    <source>
        <strain evidence="6">SZCCT0434</strain>
    </source>
</reference>